<feature type="transmembrane region" description="Helical" evidence="8">
    <location>
        <begin position="89"/>
        <end position="107"/>
    </location>
</feature>
<gene>
    <name evidence="9" type="primary">menA</name>
    <name evidence="9" type="ORF">CLPA_c25410</name>
    <name evidence="10" type="ORF">CP6013_00639</name>
</gene>
<dbReference type="UniPathway" id="UPA00079"/>
<evidence type="ECO:0000256" key="1">
    <source>
        <dbReference type="ARBA" id="ARBA00004141"/>
    </source>
</evidence>
<evidence type="ECO:0000256" key="7">
    <source>
        <dbReference type="ARBA" id="ARBA00023136"/>
    </source>
</evidence>
<dbReference type="CDD" id="cd13962">
    <property type="entry name" value="PT_UbiA_UBIAD1"/>
    <property type="match status" value="1"/>
</dbReference>
<proteinExistence type="predicted"/>
<dbReference type="Gene3D" id="1.10.357.140">
    <property type="entry name" value="UbiA prenyltransferase"/>
    <property type="match status" value="1"/>
</dbReference>
<feature type="transmembrane region" description="Helical" evidence="8">
    <location>
        <begin position="168"/>
        <end position="187"/>
    </location>
</feature>
<feature type="transmembrane region" description="Helical" evidence="8">
    <location>
        <begin position="38"/>
        <end position="58"/>
    </location>
</feature>
<feature type="transmembrane region" description="Helical" evidence="8">
    <location>
        <begin position="281"/>
        <end position="299"/>
    </location>
</feature>
<dbReference type="PIRSF" id="PIRSF005355">
    <property type="entry name" value="UBIAD1"/>
    <property type="match status" value="1"/>
</dbReference>
<keyword evidence="7 8" id="KW-0472">Membrane</keyword>
<dbReference type="RefSeq" id="WP_003447421.1">
    <property type="nucleotide sequence ID" value="NZ_ANZB01000015.1"/>
</dbReference>
<reference evidence="10" key="2">
    <citation type="submission" date="2015-10" db="EMBL/GenBank/DDBJ databases">
        <title>Improved Draft Genome Sequence of Clostridium pasteurianum Strain ATCC 6013 (DSM 525) Using a Hybrid Next-Generation Sequencing Approach.</title>
        <authorList>
            <person name="Pyne M.E."/>
            <person name="Utturkar S.M."/>
            <person name="Brown S.D."/>
            <person name="Moo-Young M."/>
            <person name="Chung D.A."/>
            <person name="Chou P.C."/>
        </authorList>
    </citation>
    <scope>NUCLEOTIDE SEQUENCE</scope>
    <source>
        <strain evidence="10">ATCC 6013</strain>
    </source>
</reference>
<dbReference type="GO" id="GO:0046428">
    <property type="term" value="F:1,4-dihydroxy-2-naphthoate polyprenyltransferase activity"/>
    <property type="evidence" value="ECO:0007669"/>
    <property type="project" value="UniProtKB-EC"/>
</dbReference>
<comment type="subcellular location">
    <subcellularLocation>
        <location evidence="1">Membrane</location>
        <topology evidence="1">Multi-pass membrane protein</topology>
    </subcellularLocation>
</comment>
<evidence type="ECO:0000313" key="9">
    <source>
        <dbReference type="EMBL" id="AJA52598.1"/>
    </source>
</evidence>
<dbReference type="EC" id="2.5.1.74" evidence="9"/>
<dbReference type="KEGG" id="cpae:CPAST_c25410"/>
<keyword evidence="3" id="KW-0474">Menaquinone biosynthesis</keyword>
<evidence type="ECO:0000256" key="8">
    <source>
        <dbReference type="SAM" id="Phobius"/>
    </source>
</evidence>
<keyword evidence="4 9" id="KW-0808">Transferase</keyword>
<feature type="transmembrane region" description="Helical" evidence="8">
    <location>
        <begin position="113"/>
        <end position="132"/>
    </location>
</feature>
<keyword evidence="6 8" id="KW-1133">Transmembrane helix</keyword>
<protein>
    <submittedName>
        <fullName evidence="9">Putative 1,4-dihydroxy-2-naphthoate octaprenyltransferase</fullName>
        <ecNumber evidence="9">2.5.1.74</ecNumber>
    </submittedName>
    <submittedName>
        <fullName evidence="10">UbiA prenyltransferase</fullName>
    </submittedName>
</protein>
<evidence type="ECO:0000256" key="2">
    <source>
        <dbReference type="ARBA" id="ARBA00004863"/>
    </source>
</evidence>
<sequence>MSFKSIIKLMDIKTLVAGTIPVILGSIYSFYAFKKFNILYFILLIFAMILIQSSTNMINDYFDFKRGADNGKSGNEKALISGEITSNQVLFIIVIYEVIASIIGIFIASQTSYYILLVAVVGGIVSVLYAFGPLPISYTPIGEAVSGVTMGIGITTTVIYIHSDVFTLNTVLVAVPTALFIGTILLSNNLSDLQEDRLVGRKTLPIIIGVKNAEKLWIFNVIGLLVLTAALVVMNIYPVVVLAPVIVFFPYKSISNFLSYDKNVHTKGRTMGLIGQVGLKYHITVIAGLLISILISSFIQ</sequence>
<evidence type="ECO:0000256" key="4">
    <source>
        <dbReference type="ARBA" id="ARBA00022679"/>
    </source>
</evidence>
<dbReference type="InterPro" id="IPR000537">
    <property type="entry name" value="UbiA_prenyltransferase"/>
</dbReference>
<dbReference type="EMBL" id="JPGY02000001">
    <property type="protein sequence ID" value="KRU11392.1"/>
    <property type="molecule type" value="Genomic_DNA"/>
</dbReference>
<reference evidence="10 11" key="3">
    <citation type="journal article" name="Genome Announc.">
        <title>Improved Draft Genome Sequence of Clostridium pasteurianum Strain ATCC 6013 (DSM 525) Using a Hybrid Next-Generation Sequencing Approach.</title>
        <authorList>
            <person name="Pyne M.E."/>
            <person name="Utturkar S."/>
            <person name="Brown S.D."/>
            <person name="Moo-Young M."/>
            <person name="Chung D.A."/>
            <person name="Chou C.P."/>
        </authorList>
    </citation>
    <scope>NUCLEOTIDE SEQUENCE [LARGE SCALE GENOMIC DNA]</scope>
    <source>
        <strain evidence="10 11">ATCC 6013</strain>
    </source>
</reference>
<dbReference type="EMBL" id="CP009268">
    <property type="protein sequence ID" value="AJA52598.1"/>
    <property type="molecule type" value="Genomic_DNA"/>
</dbReference>
<dbReference type="GO" id="GO:0009234">
    <property type="term" value="P:menaquinone biosynthetic process"/>
    <property type="evidence" value="ECO:0007669"/>
    <property type="project" value="UniProtKB-UniPathway"/>
</dbReference>
<dbReference type="KEGG" id="cpat:CLPA_c25410"/>
<organism evidence="9 12">
    <name type="scientific">Clostridium pasteurianum DSM 525 = ATCC 6013</name>
    <dbReference type="NCBI Taxonomy" id="1262449"/>
    <lineage>
        <taxon>Bacteria</taxon>
        <taxon>Bacillati</taxon>
        <taxon>Bacillota</taxon>
        <taxon>Clostridia</taxon>
        <taxon>Eubacteriales</taxon>
        <taxon>Clostridiaceae</taxon>
        <taxon>Clostridium</taxon>
    </lineage>
</organism>
<evidence type="ECO:0000313" key="12">
    <source>
        <dbReference type="Proteomes" id="UP000030905"/>
    </source>
</evidence>
<dbReference type="Proteomes" id="UP000028042">
    <property type="component" value="Unassembled WGS sequence"/>
</dbReference>
<accession>A0A0H3JAJ2</accession>
<dbReference type="Pfam" id="PF01040">
    <property type="entry name" value="UbiA"/>
    <property type="match status" value="1"/>
</dbReference>
<dbReference type="PATRIC" id="fig|1262449.3.peg.3494"/>
<dbReference type="InterPro" id="IPR026046">
    <property type="entry name" value="UBIAD1"/>
</dbReference>
<dbReference type="AlphaFoldDB" id="A0A0H3JAJ2"/>
<evidence type="ECO:0000313" key="10">
    <source>
        <dbReference type="EMBL" id="KRU11392.1"/>
    </source>
</evidence>
<comment type="pathway">
    <text evidence="2">Quinol/quinone metabolism; menaquinone biosynthesis.</text>
</comment>
<dbReference type="eggNOG" id="COG1575">
    <property type="taxonomic scope" value="Bacteria"/>
</dbReference>
<dbReference type="PANTHER" id="PTHR13929:SF0">
    <property type="entry name" value="UBIA PRENYLTRANSFERASE DOMAIN-CONTAINING PROTEIN 1"/>
    <property type="match status" value="1"/>
</dbReference>
<name>A0A0H3JAJ2_CLOPA</name>
<evidence type="ECO:0000256" key="3">
    <source>
        <dbReference type="ARBA" id="ARBA00022428"/>
    </source>
</evidence>
<feature type="transmembrane region" description="Helical" evidence="8">
    <location>
        <begin position="12"/>
        <end position="32"/>
    </location>
</feature>
<keyword evidence="12" id="KW-1185">Reference proteome</keyword>
<dbReference type="GO" id="GO:0016020">
    <property type="term" value="C:membrane"/>
    <property type="evidence" value="ECO:0007669"/>
    <property type="project" value="UniProtKB-SubCell"/>
</dbReference>
<feature type="transmembrane region" description="Helical" evidence="8">
    <location>
        <begin position="216"/>
        <end position="249"/>
    </location>
</feature>
<dbReference type="InterPro" id="IPR044878">
    <property type="entry name" value="UbiA_sf"/>
</dbReference>
<dbReference type="Proteomes" id="UP000030905">
    <property type="component" value="Chromosome"/>
</dbReference>
<evidence type="ECO:0000256" key="5">
    <source>
        <dbReference type="ARBA" id="ARBA00022692"/>
    </source>
</evidence>
<evidence type="ECO:0000256" key="6">
    <source>
        <dbReference type="ARBA" id="ARBA00022989"/>
    </source>
</evidence>
<dbReference type="GeneID" id="93074676"/>
<feature type="transmembrane region" description="Helical" evidence="8">
    <location>
        <begin position="144"/>
        <end position="162"/>
    </location>
</feature>
<reference evidence="9" key="1">
    <citation type="journal article" date="2015" name="Genome Announc.">
        <title>Complete Genome Sequence of the Nitrogen-Fixing and Solvent-Producing Clostridium pasteurianum DSM 525.</title>
        <authorList>
            <person name="Poehlein A."/>
            <person name="Grosse-Honebrink A."/>
            <person name="Zhang Y."/>
            <person name="Minton N.P."/>
            <person name="Daniel R."/>
        </authorList>
    </citation>
    <scope>NUCLEOTIDE SEQUENCE [LARGE SCALE GENOMIC DNA]</scope>
    <source>
        <strain evidence="9">DSM 525</strain>
    </source>
</reference>
<dbReference type="GO" id="GO:0042371">
    <property type="term" value="P:vitamin K biosynthetic process"/>
    <property type="evidence" value="ECO:0007669"/>
    <property type="project" value="TreeGrafter"/>
</dbReference>
<keyword evidence="5 8" id="KW-0812">Transmembrane</keyword>
<dbReference type="PANTHER" id="PTHR13929">
    <property type="entry name" value="1,4-DIHYDROXY-2-NAPHTHOATE OCTAPRENYLTRANSFERASE"/>
    <property type="match status" value="1"/>
</dbReference>
<evidence type="ECO:0000313" key="11">
    <source>
        <dbReference type="Proteomes" id="UP000028042"/>
    </source>
</evidence>